<sequence length="164" mass="17625">MDDSPPGPGGGSLVGVAPDAAPSQTALTDDEHAHTSEAPQPQRISAGILTCDGDLNFDMSLEEAKKQAFRLFVAGFAGLPALWLVNAWMFWPAIRRRASLQRGRYQDAGDVAYYATASFALGVVTSVCFSVWTFVFLFGGVDAVGARLWSKLSITRQDLGLEQL</sequence>
<evidence type="ECO:0000256" key="6">
    <source>
        <dbReference type="ARBA" id="ARBA00023136"/>
    </source>
</evidence>
<gene>
    <name evidence="9" type="ORF">PPRO1316_LOCUS2895</name>
</gene>
<dbReference type="AlphaFoldDB" id="A0A7S2YZX5"/>
<keyword evidence="5 8" id="KW-1133">Transmembrane helix</keyword>
<evidence type="ECO:0000256" key="3">
    <source>
        <dbReference type="ARBA" id="ARBA00022692"/>
    </source>
</evidence>
<keyword evidence="6 8" id="KW-0472">Membrane</keyword>
<dbReference type="GO" id="GO:0070765">
    <property type="term" value="C:gamma-secretase complex"/>
    <property type="evidence" value="ECO:0007669"/>
    <property type="project" value="TreeGrafter"/>
</dbReference>
<comment type="subcellular location">
    <subcellularLocation>
        <location evidence="1">Membrane</location>
        <topology evidence="1">Multi-pass membrane protein</topology>
    </subcellularLocation>
</comment>
<evidence type="ECO:0000256" key="5">
    <source>
        <dbReference type="ARBA" id="ARBA00022989"/>
    </source>
</evidence>
<evidence type="ECO:0000313" key="9">
    <source>
        <dbReference type="EMBL" id="CAE0013827.1"/>
    </source>
</evidence>
<accession>A0A7S2YZX5</accession>
<dbReference type="PANTHER" id="PTHR16318">
    <property type="entry name" value="GAMMA-SECRETASE SUBUNIT PEN-2"/>
    <property type="match status" value="1"/>
</dbReference>
<reference evidence="9" key="1">
    <citation type="submission" date="2021-01" db="EMBL/GenBank/DDBJ databases">
        <authorList>
            <person name="Corre E."/>
            <person name="Pelletier E."/>
            <person name="Niang G."/>
            <person name="Scheremetjew M."/>
            <person name="Finn R."/>
            <person name="Kale V."/>
            <person name="Holt S."/>
            <person name="Cochrane G."/>
            <person name="Meng A."/>
            <person name="Brown T."/>
            <person name="Cohen L."/>
        </authorList>
    </citation>
    <scope>NUCLEOTIDE SEQUENCE</scope>
    <source>
        <strain evidence="9">RCC2336</strain>
    </source>
</reference>
<organism evidence="9">
    <name type="scientific">Pycnococcus provasolii</name>
    <dbReference type="NCBI Taxonomy" id="41880"/>
    <lineage>
        <taxon>Eukaryota</taxon>
        <taxon>Viridiplantae</taxon>
        <taxon>Chlorophyta</taxon>
        <taxon>Pseudoscourfieldiophyceae</taxon>
        <taxon>Pseudoscourfieldiales</taxon>
        <taxon>Pycnococcaceae</taxon>
        <taxon>Pycnococcus</taxon>
    </lineage>
</organism>
<protein>
    <recommendedName>
        <fullName evidence="10">Gamma-secretase subunit PEN-2</fullName>
    </recommendedName>
</protein>
<name>A0A7S2YZX5_9CHLO</name>
<evidence type="ECO:0000256" key="1">
    <source>
        <dbReference type="ARBA" id="ARBA00004141"/>
    </source>
</evidence>
<feature type="transmembrane region" description="Helical" evidence="8">
    <location>
        <begin position="111"/>
        <end position="141"/>
    </location>
</feature>
<evidence type="ECO:0000256" key="7">
    <source>
        <dbReference type="SAM" id="MobiDB-lite"/>
    </source>
</evidence>
<comment type="similarity">
    <text evidence="2">Belongs to the PEN-2 family.</text>
</comment>
<evidence type="ECO:0000256" key="4">
    <source>
        <dbReference type="ARBA" id="ARBA00022976"/>
    </source>
</evidence>
<dbReference type="GO" id="GO:0007219">
    <property type="term" value="P:Notch signaling pathway"/>
    <property type="evidence" value="ECO:0007669"/>
    <property type="project" value="UniProtKB-KW"/>
</dbReference>
<evidence type="ECO:0000256" key="8">
    <source>
        <dbReference type="SAM" id="Phobius"/>
    </source>
</evidence>
<proteinExistence type="inferred from homology"/>
<dbReference type="Pfam" id="PF10251">
    <property type="entry name" value="PEN-2"/>
    <property type="match status" value="1"/>
</dbReference>
<dbReference type="PANTHER" id="PTHR16318:SF0">
    <property type="entry name" value="GAMMA-SECRETASE SUBUNIT PEN-2"/>
    <property type="match status" value="1"/>
</dbReference>
<keyword evidence="4" id="KW-0914">Notch signaling pathway</keyword>
<feature type="transmembrane region" description="Helical" evidence="8">
    <location>
        <begin position="69"/>
        <end position="91"/>
    </location>
</feature>
<evidence type="ECO:0000256" key="2">
    <source>
        <dbReference type="ARBA" id="ARBA00009607"/>
    </source>
</evidence>
<dbReference type="InterPro" id="IPR019379">
    <property type="entry name" value="Gamma_Secretase_Asp_P_PEN2"/>
</dbReference>
<dbReference type="EMBL" id="HBHV01004215">
    <property type="protein sequence ID" value="CAE0013827.1"/>
    <property type="molecule type" value="Transcribed_RNA"/>
</dbReference>
<feature type="region of interest" description="Disordered" evidence="7">
    <location>
        <begin position="1"/>
        <end position="39"/>
    </location>
</feature>
<evidence type="ECO:0008006" key="10">
    <source>
        <dbReference type="Google" id="ProtNLM"/>
    </source>
</evidence>
<keyword evidence="3 8" id="KW-0812">Transmembrane</keyword>